<dbReference type="GO" id="GO:0006882">
    <property type="term" value="P:intracellular zinc ion homeostasis"/>
    <property type="evidence" value="ECO:0007669"/>
    <property type="project" value="TreeGrafter"/>
</dbReference>
<dbReference type="GO" id="GO:0005634">
    <property type="term" value="C:nucleus"/>
    <property type="evidence" value="ECO:0007669"/>
    <property type="project" value="UniProtKB-SubCell"/>
</dbReference>
<keyword evidence="7" id="KW-0864">Zinc transport</keyword>
<sequence>MIRVRFRFVRDAISCASAVRRGHSGVARPPVAVVHRVSEAVSFFLLPAGSNEVPRRDLGSGGGNNGRPSPKLSSPSVVVKVVQKPQQPSLSSHVKLIGAVRAMNDYCLKAEDLNVLPRQVRRSPYIGEPPCVMYLASDVRSLAIKIHGSAEALQKLQNRRRTIDKARQLSVLLGINPAMASYVKERQYEREAEEVEAQHGAGHVVLTAVCVNAANCALKFVLWIYTGSHSLFAECVHSFADTLNQVCTLCAFLPFVINVN</sequence>
<keyword evidence="16" id="KW-1185">Reference proteome</keyword>
<evidence type="ECO:0000313" key="17">
    <source>
        <dbReference type="WBParaSite" id="SBAD_0000714901-mRNA-1"/>
    </source>
</evidence>
<dbReference type="GO" id="GO:0015297">
    <property type="term" value="F:antiporter activity"/>
    <property type="evidence" value="ECO:0007669"/>
    <property type="project" value="UniProtKB-KW"/>
</dbReference>
<dbReference type="Gene3D" id="3.90.530.10">
    <property type="entry name" value="XPA C-terminal domain"/>
    <property type="match status" value="1"/>
</dbReference>
<reference evidence="15 16" key="2">
    <citation type="submission" date="2018-11" db="EMBL/GenBank/DDBJ databases">
        <authorList>
            <consortium name="Pathogen Informatics"/>
        </authorList>
    </citation>
    <scope>NUCLEOTIDE SEQUENCE [LARGE SCALE GENOMIC DNA]</scope>
</reference>
<dbReference type="SUPFAM" id="SSF46955">
    <property type="entry name" value="Putative DNA-binding domain"/>
    <property type="match status" value="1"/>
</dbReference>
<feature type="region of interest" description="Disordered" evidence="13">
    <location>
        <begin position="55"/>
        <end position="75"/>
    </location>
</feature>
<dbReference type="InterPro" id="IPR040177">
    <property type="entry name" value="SLC30A9"/>
</dbReference>
<dbReference type="GO" id="GO:0008324">
    <property type="term" value="F:monoatomic cation transmembrane transporter activity"/>
    <property type="evidence" value="ECO:0007669"/>
    <property type="project" value="InterPro"/>
</dbReference>
<proteinExistence type="predicted"/>
<dbReference type="PANTHER" id="PTHR13414:SF9">
    <property type="entry name" value="PROTON-COUPLED ZINC ANTIPORTER SLC30A9, MITOCHONDRIAL"/>
    <property type="match status" value="1"/>
</dbReference>
<feature type="domain" description="Cation efflux protein transmembrane" evidence="14">
    <location>
        <begin position="206"/>
        <end position="251"/>
    </location>
</feature>
<keyword evidence="3" id="KW-0813">Transport</keyword>
<dbReference type="GO" id="GO:0031966">
    <property type="term" value="C:mitochondrial membrane"/>
    <property type="evidence" value="ECO:0007669"/>
    <property type="project" value="UniProtKB-SubCell"/>
</dbReference>
<dbReference type="Gene3D" id="1.20.1510.10">
    <property type="entry name" value="Cation efflux protein transmembrane domain"/>
    <property type="match status" value="1"/>
</dbReference>
<evidence type="ECO:0000256" key="4">
    <source>
        <dbReference type="ARBA" id="ARBA00022449"/>
    </source>
</evidence>
<dbReference type="GO" id="GO:0006829">
    <property type="term" value="P:zinc ion transport"/>
    <property type="evidence" value="ECO:0007669"/>
    <property type="project" value="UniProtKB-KW"/>
</dbReference>
<keyword evidence="6" id="KW-0862">Zinc</keyword>
<keyword evidence="5" id="KW-0812">Transmembrane</keyword>
<evidence type="ECO:0000256" key="12">
    <source>
        <dbReference type="ARBA" id="ARBA00048349"/>
    </source>
</evidence>
<dbReference type="PANTHER" id="PTHR13414">
    <property type="entry name" value="HUEL-CATION TRANSPORTER"/>
    <property type="match status" value="1"/>
</dbReference>
<keyword evidence="9" id="KW-0406">Ion transport</keyword>
<dbReference type="InterPro" id="IPR037129">
    <property type="entry name" value="XPA_sf"/>
</dbReference>
<dbReference type="OrthoDB" id="435980at2759"/>
<evidence type="ECO:0000313" key="15">
    <source>
        <dbReference type="EMBL" id="VDP11057.1"/>
    </source>
</evidence>
<keyword evidence="4" id="KW-0050">Antiport</keyword>
<evidence type="ECO:0000313" key="16">
    <source>
        <dbReference type="Proteomes" id="UP000270296"/>
    </source>
</evidence>
<dbReference type="Proteomes" id="UP000270296">
    <property type="component" value="Unassembled WGS sequence"/>
</dbReference>
<evidence type="ECO:0000256" key="8">
    <source>
        <dbReference type="ARBA" id="ARBA00022989"/>
    </source>
</evidence>
<reference evidence="17" key="1">
    <citation type="submission" date="2016-06" db="UniProtKB">
        <authorList>
            <consortium name="WormBaseParasite"/>
        </authorList>
    </citation>
    <scope>IDENTIFICATION</scope>
</reference>
<keyword evidence="11" id="KW-0539">Nucleus</keyword>
<evidence type="ECO:0000256" key="13">
    <source>
        <dbReference type="SAM" id="MobiDB-lite"/>
    </source>
</evidence>
<evidence type="ECO:0000256" key="7">
    <source>
        <dbReference type="ARBA" id="ARBA00022906"/>
    </source>
</evidence>
<organism evidence="17">
    <name type="scientific">Soboliphyme baturini</name>
    <dbReference type="NCBI Taxonomy" id="241478"/>
    <lineage>
        <taxon>Eukaryota</taxon>
        <taxon>Metazoa</taxon>
        <taxon>Ecdysozoa</taxon>
        <taxon>Nematoda</taxon>
        <taxon>Enoplea</taxon>
        <taxon>Dorylaimia</taxon>
        <taxon>Dioctophymatida</taxon>
        <taxon>Dioctophymatoidea</taxon>
        <taxon>Soboliphymatidae</taxon>
        <taxon>Soboliphyme</taxon>
    </lineage>
</organism>
<evidence type="ECO:0000256" key="3">
    <source>
        <dbReference type="ARBA" id="ARBA00022448"/>
    </source>
</evidence>
<dbReference type="AlphaFoldDB" id="A0A183ITD7"/>
<dbReference type="Pfam" id="PF01545">
    <property type="entry name" value="Cation_efflux"/>
    <property type="match status" value="1"/>
</dbReference>
<dbReference type="CDD" id="cd21078">
    <property type="entry name" value="NTD_ZNT9"/>
    <property type="match status" value="1"/>
</dbReference>
<dbReference type="SUPFAM" id="SSF161111">
    <property type="entry name" value="Cation efflux protein transmembrane domain-like"/>
    <property type="match status" value="1"/>
</dbReference>
<evidence type="ECO:0000256" key="9">
    <source>
        <dbReference type="ARBA" id="ARBA00023065"/>
    </source>
</evidence>
<dbReference type="InterPro" id="IPR009061">
    <property type="entry name" value="DNA-bd_dom_put_sf"/>
</dbReference>
<dbReference type="InterPro" id="IPR027469">
    <property type="entry name" value="Cation_efflux_TMD_sf"/>
</dbReference>
<dbReference type="WBParaSite" id="SBAD_0000714901-mRNA-1">
    <property type="protein sequence ID" value="SBAD_0000714901-mRNA-1"/>
    <property type="gene ID" value="SBAD_0000714901"/>
</dbReference>
<name>A0A183ITD7_9BILA</name>
<keyword evidence="10" id="KW-0472">Membrane</keyword>
<evidence type="ECO:0000256" key="10">
    <source>
        <dbReference type="ARBA" id="ARBA00023136"/>
    </source>
</evidence>
<evidence type="ECO:0000256" key="1">
    <source>
        <dbReference type="ARBA" id="ARBA00004123"/>
    </source>
</evidence>
<accession>A0A183ITD7</accession>
<evidence type="ECO:0000256" key="11">
    <source>
        <dbReference type="ARBA" id="ARBA00023242"/>
    </source>
</evidence>
<evidence type="ECO:0000256" key="2">
    <source>
        <dbReference type="ARBA" id="ARBA00004141"/>
    </source>
</evidence>
<feature type="compositionally biased region" description="Low complexity" evidence="13">
    <location>
        <begin position="66"/>
        <end position="75"/>
    </location>
</feature>
<dbReference type="InterPro" id="IPR058533">
    <property type="entry name" value="Cation_efflux_TM"/>
</dbReference>
<dbReference type="GO" id="GO:0005783">
    <property type="term" value="C:endoplasmic reticulum"/>
    <property type="evidence" value="ECO:0007669"/>
    <property type="project" value="UniProtKB-SubCell"/>
</dbReference>
<keyword evidence="8" id="KW-1133">Transmembrane helix</keyword>
<dbReference type="EMBL" id="UZAM01010125">
    <property type="protein sequence ID" value="VDP11057.1"/>
    <property type="molecule type" value="Genomic_DNA"/>
</dbReference>
<comment type="subcellular location">
    <subcellularLocation>
        <location evidence="2">Membrane</location>
        <topology evidence="2">Multi-pass membrane protein</topology>
    </subcellularLocation>
    <subcellularLocation>
        <location evidence="1">Nucleus</location>
    </subcellularLocation>
</comment>
<evidence type="ECO:0000259" key="14">
    <source>
        <dbReference type="Pfam" id="PF01545"/>
    </source>
</evidence>
<comment type="catalytic activity">
    <reaction evidence="12">
        <text>Zn(2+)(in) + 2 H(+)(out) = Zn(2+)(out) + 2 H(+)(in)</text>
        <dbReference type="Rhea" id="RHEA:72627"/>
        <dbReference type="ChEBI" id="CHEBI:15378"/>
        <dbReference type="ChEBI" id="CHEBI:29105"/>
    </reaction>
</comment>
<protein>
    <submittedName>
        <fullName evidence="17">Zinc transporter 1</fullName>
    </submittedName>
</protein>
<evidence type="ECO:0000256" key="6">
    <source>
        <dbReference type="ARBA" id="ARBA00022833"/>
    </source>
</evidence>
<evidence type="ECO:0000256" key="5">
    <source>
        <dbReference type="ARBA" id="ARBA00022692"/>
    </source>
</evidence>
<gene>
    <name evidence="15" type="ORF">SBAD_LOCUS6884</name>
</gene>